<dbReference type="Gene3D" id="3.40.50.1580">
    <property type="entry name" value="Nucleoside phosphorylase domain"/>
    <property type="match status" value="1"/>
</dbReference>
<dbReference type="GO" id="GO:0005737">
    <property type="term" value="C:cytoplasm"/>
    <property type="evidence" value="ECO:0007669"/>
    <property type="project" value="TreeGrafter"/>
</dbReference>
<sequence length="100" mass="11338">MRNIIEHFRERKLRGAVKVEDLKAKVTESVEFINQKSKIKPEIAIILGTGLGRLAEDIKEKEIIPYSEIPNFPVSTVQSHSGNINLKTDMLCFQMELSAL</sequence>
<dbReference type="SUPFAM" id="SSF53167">
    <property type="entry name" value="Purine and uridine phosphorylases"/>
    <property type="match status" value="1"/>
</dbReference>
<comment type="caution">
    <text evidence="3">The sequence shown here is derived from an EMBL/GenBank/DDBJ whole genome shotgun (WGS) entry which is preliminary data.</text>
</comment>
<evidence type="ECO:0000313" key="3">
    <source>
        <dbReference type="EMBL" id="GAG72533.1"/>
    </source>
</evidence>
<dbReference type="GO" id="GO:0009116">
    <property type="term" value="P:nucleoside metabolic process"/>
    <property type="evidence" value="ECO:0007669"/>
    <property type="project" value="InterPro"/>
</dbReference>
<organism evidence="3">
    <name type="scientific">marine sediment metagenome</name>
    <dbReference type="NCBI Taxonomy" id="412755"/>
    <lineage>
        <taxon>unclassified sequences</taxon>
        <taxon>metagenomes</taxon>
        <taxon>ecological metagenomes</taxon>
    </lineage>
</organism>
<dbReference type="InterPro" id="IPR011268">
    <property type="entry name" value="Purine_phosphorylase"/>
</dbReference>
<dbReference type="InterPro" id="IPR035994">
    <property type="entry name" value="Nucleoside_phosphorylase_sf"/>
</dbReference>
<evidence type="ECO:0008006" key="4">
    <source>
        <dbReference type="Google" id="ProtNLM"/>
    </source>
</evidence>
<dbReference type="AlphaFoldDB" id="X1AIU1"/>
<keyword evidence="1" id="KW-0328">Glycosyltransferase</keyword>
<name>X1AIU1_9ZZZZ</name>
<evidence type="ECO:0000256" key="2">
    <source>
        <dbReference type="ARBA" id="ARBA00022679"/>
    </source>
</evidence>
<dbReference type="PANTHER" id="PTHR11904">
    <property type="entry name" value="METHYLTHIOADENOSINE/PURINE NUCLEOSIDE PHOSPHORYLASE"/>
    <property type="match status" value="1"/>
</dbReference>
<gene>
    <name evidence="3" type="ORF">S01H4_02163</name>
</gene>
<evidence type="ECO:0000256" key="1">
    <source>
        <dbReference type="ARBA" id="ARBA00022676"/>
    </source>
</evidence>
<proteinExistence type="predicted"/>
<dbReference type="PANTHER" id="PTHR11904:SF9">
    <property type="entry name" value="PURINE NUCLEOSIDE PHOSPHORYLASE-RELATED"/>
    <property type="match status" value="1"/>
</dbReference>
<reference evidence="3" key="1">
    <citation type="journal article" date="2014" name="Front. Microbiol.">
        <title>High frequency of phylogenetically diverse reductive dehalogenase-homologous genes in deep subseafloor sedimentary metagenomes.</title>
        <authorList>
            <person name="Kawai M."/>
            <person name="Futagami T."/>
            <person name="Toyoda A."/>
            <person name="Takaki Y."/>
            <person name="Nishi S."/>
            <person name="Hori S."/>
            <person name="Arai W."/>
            <person name="Tsubouchi T."/>
            <person name="Morono Y."/>
            <person name="Uchiyama I."/>
            <person name="Ito T."/>
            <person name="Fujiyama A."/>
            <person name="Inagaki F."/>
            <person name="Takami H."/>
        </authorList>
    </citation>
    <scope>NUCLEOTIDE SEQUENCE</scope>
    <source>
        <strain evidence="3">Expedition CK06-06</strain>
    </source>
</reference>
<protein>
    <recommendedName>
        <fullName evidence="4">Purine-nucleoside phosphorylase</fullName>
    </recommendedName>
</protein>
<accession>X1AIU1</accession>
<dbReference type="EMBL" id="BART01000452">
    <property type="protein sequence ID" value="GAG72533.1"/>
    <property type="molecule type" value="Genomic_DNA"/>
</dbReference>
<dbReference type="GO" id="GO:0004731">
    <property type="term" value="F:purine-nucleoside phosphorylase activity"/>
    <property type="evidence" value="ECO:0007669"/>
    <property type="project" value="InterPro"/>
</dbReference>
<keyword evidence="2" id="KW-0808">Transferase</keyword>